<dbReference type="OMA" id="ISEIDAC"/>
<dbReference type="InterPro" id="IPR019786">
    <property type="entry name" value="Zinc_finger_PHD-type_CS"/>
</dbReference>
<evidence type="ECO:0000256" key="8">
    <source>
        <dbReference type="ARBA" id="ARBA00023015"/>
    </source>
</evidence>
<feature type="region of interest" description="Disordered" evidence="15">
    <location>
        <begin position="584"/>
        <end position="756"/>
    </location>
</feature>
<keyword evidence="8" id="KW-0805">Transcription regulation</keyword>
<evidence type="ECO:0000313" key="21">
    <source>
        <dbReference type="Proteomes" id="UP000007303"/>
    </source>
</evidence>
<dbReference type="GO" id="GO:0005737">
    <property type="term" value="C:cytoplasm"/>
    <property type="evidence" value="ECO:0007669"/>
    <property type="project" value="TreeGrafter"/>
</dbReference>
<keyword evidence="10" id="KW-0804">Transcription</keyword>
<keyword evidence="21" id="KW-1185">Reference proteome</keyword>
<evidence type="ECO:0000256" key="6">
    <source>
        <dbReference type="ARBA" id="ARBA00022833"/>
    </source>
</evidence>
<organism evidence="20 21">
    <name type="scientific">Tetraodon nigroviridis</name>
    <name type="common">Spotted green pufferfish</name>
    <name type="synonym">Chelonodon nigroviridis</name>
    <dbReference type="NCBI Taxonomy" id="99883"/>
    <lineage>
        <taxon>Eukaryota</taxon>
        <taxon>Metazoa</taxon>
        <taxon>Chordata</taxon>
        <taxon>Craniata</taxon>
        <taxon>Vertebrata</taxon>
        <taxon>Euteleostomi</taxon>
        <taxon>Actinopterygii</taxon>
        <taxon>Neopterygii</taxon>
        <taxon>Teleostei</taxon>
        <taxon>Neoteleostei</taxon>
        <taxon>Acanthomorphata</taxon>
        <taxon>Eupercaria</taxon>
        <taxon>Tetraodontiformes</taxon>
        <taxon>Tetradontoidea</taxon>
        <taxon>Tetraodontidae</taxon>
        <taxon>Tetraodon</taxon>
    </lineage>
</organism>
<dbReference type="PROSITE" id="PS50812">
    <property type="entry name" value="PWWP"/>
    <property type="match status" value="1"/>
</dbReference>
<keyword evidence="6" id="KW-0862">Zinc</keyword>
<evidence type="ECO:0000256" key="2">
    <source>
        <dbReference type="ARBA" id="ARBA00004286"/>
    </source>
</evidence>
<feature type="compositionally biased region" description="Low complexity" evidence="15">
    <location>
        <begin position="46"/>
        <end position="61"/>
    </location>
</feature>
<dbReference type="Gene3D" id="2.30.30.140">
    <property type="match status" value="1"/>
</dbReference>
<feature type="compositionally biased region" description="Polar residues" evidence="15">
    <location>
        <begin position="432"/>
        <end position="442"/>
    </location>
</feature>
<dbReference type="FunFam" id="2.30.30.140:FF:000003">
    <property type="entry name" value="Protein kinase C-binding protein 1 isoform C"/>
    <property type="match status" value="1"/>
</dbReference>
<evidence type="ECO:0000256" key="15">
    <source>
        <dbReference type="SAM" id="MobiDB-lite"/>
    </source>
</evidence>
<feature type="compositionally biased region" description="Basic and acidic residues" evidence="15">
    <location>
        <begin position="584"/>
        <end position="599"/>
    </location>
</feature>
<dbReference type="SUPFAM" id="SSF47370">
    <property type="entry name" value="Bromodomain"/>
    <property type="match status" value="1"/>
</dbReference>
<feature type="region of interest" description="Disordered" evidence="15">
    <location>
        <begin position="531"/>
        <end position="553"/>
    </location>
</feature>
<proteinExistence type="predicted"/>
<dbReference type="InterPro" id="IPR036427">
    <property type="entry name" value="Bromodomain-like_sf"/>
</dbReference>
<dbReference type="SUPFAM" id="SSF57903">
    <property type="entry name" value="FYVE/PHD zinc finger"/>
    <property type="match status" value="1"/>
</dbReference>
<dbReference type="SMART" id="SM00297">
    <property type="entry name" value="BROMO"/>
    <property type="match status" value="1"/>
</dbReference>
<evidence type="ECO:0000259" key="19">
    <source>
        <dbReference type="PROSITE" id="PS50865"/>
    </source>
</evidence>
<evidence type="ECO:0000313" key="20">
    <source>
        <dbReference type="Ensembl" id="ENSTNIP00000010106.1"/>
    </source>
</evidence>
<evidence type="ECO:0000256" key="9">
    <source>
        <dbReference type="ARBA" id="ARBA00023117"/>
    </source>
</evidence>
<feature type="compositionally biased region" description="Polar residues" evidence="15">
    <location>
        <begin position="534"/>
        <end position="553"/>
    </location>
</feature>
<dbReference type="PANTHER" id="PTHR46453">
    <property type="entry name" value="PROTEIN KINASE C-BINDING PROTEIN 1"/>
    <property type="match status" value="1"/>
</dbReference>
<dbReference type="FunFam" id="6.10.140.2220:FF:000002">
    <property type="entry name" value="Protein kinase C-binding protein 1 isoform C"/>
    <property type="match status" value="1"/>
</dbReference>
<feature type="compositionally biased region" description="Polar residues" evidence="15">
    <location>
        <begin position="1035"/>
        <end position="1048"/>
    </location>
</feature>
<evidence type="ECO:0000256" key="1">
    <source>
        <dbReference type="ARBA" id="ARBA00004123"/>
    </source>
</evidence>
<dbReference type="InterPro" id="IPR037967">
    <property type="entry name" value="ZMYND8_Bromo_dom"/>
</dbReference>
<protein>
    <submittedName>
        <fullName evidence="20">Zinc finger MYND-type containing 8</fullName>
    </submittedName>
</protein>
<dbReference type="CDD" id="cd05508">
    <property type="entry name" value="Bromo_RACK7"/>
    <property type="match status" value="1"/>
</dbReference>
<dbReference type="PROSITE" id="PS50016">
    <property type="entry name" value="ZF_PHD_2"/>
    <property type="match status" value="1"/>
</dbReference>
<feature type="coiled-coil region" evidence="14">
    <location>
        <begin position="919"/>
        <end position="957"/>
    </location>
</feature>
<keyword evidence="3" id="KW-0158">Chromosome</keyword>
<keyword evidence="4" id="KW-0479">Metal-binding</keyword>
<dbReference type="AlphaFoldDB" id="H3CPC3"/>
<dbReference type="Pfam" id="PF00628">
    <property type="entry name" value="PHD"/>
    <property type="match status" value="1"/>
</dbReference>
<dbReference type="InterPro" id="IPR000313">
    <property type="entry name" value="PWWP_dom"/>
</dbReference>
<dbReference type="InterPro" id="IPR044075">
    <property type="entry name" value="PRKCBP1_PHD"/>
</dbReference>
<evidence type="ECO:0000256" key="5">
    <source>
        <dbReference type="ARBA" id="ARBA00022771"/>
    </source>
</evidence>
<dbReference type="SMART" id="SM00249">
    <property type="entry name" value="PHD"/>
    <property type="match status" value="1"/>
</dbReference>
<evidence type="ECO:0000256" key="4">
    <source>
        <dbReference type="ARBA" id="ARBA00022723"/>
    </source>
</evidence>
<feature type="compositionally biased region" description="Basic and acidic residues" evidence="15">
    <location>
        <begin position="719"/>
        <end position="733"/>
    </location>
</feature>
<dbReference type="GO" id="GO:0008270">
    <property type="term" value="F:zinc ion binding"/>
    <property type="evidence" value="ECO:0007669"/>
    <property type="project" value="UniProtKB-KW"/>
</dbReference>
<accession>H3CPC3</accession>
<dbReference type="Gene3D" id="1.20.920.10">
    <property type="entry name" value="Bromodomain-like"/>
    <property type="match status" value="1"/>
</dbReference>
<dbReference type="PANTHER" id="PTHR46453:SF5">
    <property type="entry name" value="PROTEIN KINASE C-BINDING PROTEIN 1 ISOFORM X1"/>
    <property type="match status" value="1"/>
</dbReference>
<evidence type="ECO:0000256" key="7">
    <source>
        <dbReference type="ARBA" id="ARBA00022853"/>
    </source>
</evidence>
<dbReference type="InterPro" id="IPR001487">
    <property type="entry name" value="Bromodomain"/>
</dbReference>
<dbReference type="InterPro" id="IPR002893">
    <property type="entry name" value="Znf_MYND"/>
</dbReference>
<dbReference type="InterPro" id="IPR001965">
    <property type="entry name" value="Znf_PHD"/>
</dbReference>
<evidence type="ECO:0000256" key="14">
    <source>
        <dbReference type="SAM" id="Coils"/>
    </source>
</evidence>
<dbReference type="FunFam" id="1.20.920.10:FF:000005">
    <property type="entry name" value="protein kinase C-binding protein 1 isoform X2"/>
    <property type="match status" value="1"/>
</dbReference>
<dbReference type="CDD" id="cd15538">
    <property type="entry name" value="PHD_PRKCBP1"/>
    <property type="match status" value="1"/>
</dbReference>
<dbReference type="PROSITE" id="PS50014">
    <property type="entry name" value="BROMODOMAIN_2"/>
    <property type="match status" value="1"/>
</dbReference>
<evidence type="ECO:0000259" key="16">
    <source>
        <dbReference type="PROSITE" id="PS50014"/>
    </source>
</evidence>
<feature type="compositionally biased region" description="Basic and acidic residues" evidence="15">
    <location>
        <begin position="627"/>
        <end position="649"/>
    </location>
</feature>
<dbReference type="GO" id="GO:0003714">
    <property type="term" value="F:transcription corepressor activity"/>
    <property type="evidence" value="ECO:0007669"/>
    <property type="project" value="TreeGrafter"/>
</dbReference>
<dbReference type="GO" id="GO:0005694">
    <property type="term" value="C:chromosome"/>
    <property type="evidence" value="ECO:0007669"/>
    <property type="project" value="UniProtKB-SubCell"/>
</dbReference>
<evidence type="ECO:0000256" key="12">
    <source>
        <dbReference type="PROSITE-ProRule" id="PRU00035"/>
    </source>
</evidence>
<feature type="domain" description="MYND-type" evidence="19">
    <location>
        <begin position="972"/>
        <end position="1006"/>
    </location>
</feature>
<keyword evidence="5 13" id="KW-0863">Zinc-finger</keyword>
<dbReference type="Pfam" id="PF00439">
    <property type="entry name" value="Bromodomain"/>
    <property type="match status" value="1"/>
</dbReference>
<feature type="domain" description="PWWP" evidence="18">
    <location>
        <begin position="273"/>
        <end position="323"/>
    </location>
</feature>
<feature type="domain" description="Bromo" evidence="16">
    <location>
        <begin position="161"/>
        <end position="231"/>
    </location>
</feature>
<dbReference type="PROSITE" id="PS50865">
    <property type="entry name" value="ZF_MYND_2"/>
    <property type="match status" value="1"/>
</dbReference>
<dbReference type="Gene3D" id="3.30.40.10">
    <property type="entry name" value="Zinc/RING finger domain, C3HC4 (zinc finger)"/>
    <property type="match status" value="1"/>
</dbReference>
<dbReference type="STRING" id="99883.ENSTNIP00000010106"/>
<feature type="compositionally biased region" description="Polar residues" evidence="15">
    <location>
        <begin position="744"/>
        <end position="754"/>
    </location>
</feature>
<keyword evidence="14" id="KW-0175">Coiled coil</keyword>
<feature type="region of interest" description="Disordered" evidence="15">
    <location>
        <begin position="1"/>
        <end position="79"/>
    </location>
</feature>
<keyword evidence="9 12" id="KW-0103">Bromodomain</keyword>
<dbReference type="PROSITE" id="PS01359">
    <property type="entry name" value="ZF_PHD_1"/>
    <property type="match status" value="1"/>
</dbReference>
<dbReference type="SUPFAM" id="SSF144232">
    <property type="entry name" value="HIT/MYND zinc finger-like"/>
    <property type="match status" value="1"/>
</dbReference>
<dbReference type="Proteomes" id="UP000007303">
    <property type="component" value="Unassembled WGS sequence"/>
</dbReference>
<dbReference type="Pfam" id="PF00855">
    <property type="entry name" value="PWWP"/>
    <property type="match status" value="1"/>
</dbReference>
<dbReference type="InterPro" id="IPR013083">
    <property type="entry name" value="Znf_RING/FYVE/PHD"/>
</dbReference>
<dbReference type="PROSITE" id="PS01360">
    <property type="entry name" value="ZF_MYND_1"/>
    <property type="match status" value="1"/>
</dbReference>
<dbReference type="InParanoid" id="H3CPC3"/>
<dbReference type="SMART" id="SM00293">
    <property type="entry name" value="PWWP"/>
    <property type="match status" value="1"/>
</dbReference>
<dbReference type="InterPro" id="IPR057053">
    <property type="entry name" value="MYND_ZMYND11_ZMYD8"/>
</dbReference>
<dbReference type="GO" id="GO:0140006">
    <property type="term" value="F:histone H3 reader activity"/>
    <property type="evidence" value="ECO:0007669"/>
    <property type="project" value="UniProtKB-ARBA"/>
</dbReference>
<dbReference type="GO" id="GO:0005634">
    <property type="term" value="C:nucleus"/>
    <property type="evidence" value="ECO:0007669"/>
    <property type="project" value="UniProtKB-SubCell"/>
</dbReference>
<feature type="region of interest" description="Disordered" evidence="15">
    <location>
        <begin position="778"/>
        <end position="805"/>
    </location>
</feature>
<feature type="compositionally biased region" description="Polar residues" evidence="15">
    <location>
        <begin position="456"/>
        <end position="477"/>
    </location>
</feature>
<dbReference type="InterPro" id="IPR056987">
    <property type="entry name" value="ZMYND8_CC"/>
</dbReference>
<dbReference type="GeneTree" id="ENSGT00940000154897"/>
<dbReference type="InterPro" id="IPR019787">
    <property type="entry name" value="Znf_PHD-finger"/>
</dbReference>
<dbReference type="PRINTS" id="PR00503">
    <property type="entry name" value="BROMODOMAIN"/>
</dbReference>
<feature type="compositionally biased region" description="Low complexity" evidence="15">
    <location>
        <begin position="778"/>
        <end position="798"/>
    </location>
</feature>
<dbReference type="Pfam" id="PF24324">
    <property type="entry name" value="MYND_ZMYND11_ZMYD8"/>
    <property type="match status" value="1"/>
</dbReference>
<keyword evidence="11" id="KW-0539">Nucleus</keyword>
<feature type="compositionally biased region" description="Basic and acidic residues" evidence="15">
    <location>
        <begin position="661"/>
        <end position="676"/>
    </location>
</feature>
<dbReference type="InterPro" id="IPR011011">
    <property type="entry name" value="Znf_FYVE_PHD"/>
</dbReference>
<evidence type="ECO:0000259" key="17">
    <source>
        <dbReference type="PROSITE" id="PS50016"/>
    </source>
</evidence>
<feature type="region of interest" description="Disordered" evidence="15">
    <location>
        <begin position="407"/>
        <end position="514"/>
    </location>
</feature>
<dbReference type="Ensembl" id="ENSTNIT00000010286.1">
    <property type="protein sequence ID" value="ENSTNIP00000010106.1"/>
    <property type="gene ID" value="ENSTNIG00000007302.1"/>
</dbReference>
<dbReference type="Gene3D" id="6.10.140.2220">
    <property type="match status" value="1"/>
</dbReference>
<evidence type="ECO:0000256" key="11">
    <source>
        <dbReference type="ARBA" id="ARBA00023242"/>
    </source>
</evidence>
<comment type="subcellular location">
    <subcellularLocation>
        <location evidence="2">Chromosome</location>
    </subcellularLocation>
    <subcellularLocation>
        <location evidence="1">Nucleus</location>
    </subcellularLocation>
</comment>
<name>H3CPC3_TETNG</name>
<feature type="region of interest" description="Disordered" evidence="15">
    <location>
        <begin position="1009"/>
        <end position="1061"/>
    </location>
</feature>
<feature type="domain" description="PHD-type" evidence="17">
    <location>
        <begin position="84"/>
        <end position="129"/>
    </location>
</feature>
<sequence length="1061" mass="116588">MLCVSISAEEDSGKPQIISEGMEISTRSRVSDTGSTERTGQKRKMPSPSSSNSHSSAETSPCQIKKKKKPGALSSSKDQDGRNDFYCWLCHREGQVLCCELCPRVYHAKCLKLPAEPEGDWFCPECEKITVAECIETQSKAMMMLTLEQLSYLLKFALQKMKQPGTEPFQKPVSLEQHPDYAEYIFHPMDLCTLEKNVKKKMYGCTEAFLADAKWILHNCIIYNGGNHKLTATAKVIVKICEHEMNEIEVCPECYLSACQKRDNWFCEPCSNPHPLVWAKLKGFPFWPAKALRDKDGQVDARFFGQHDRAWVPLNNCYLMSKEIPFSVKKTKSIFNSAMQEMEVYVENMRKKFGVFNYAPFRTPYTPDNNFQMLLDPANPSSTPVKADKQEKIKLSFDMTASPKMPLVRPVLAGPRGTTAGRRLPLTDIPRSPTSTNSSAHTGSDGEQETADKSQTKVPVTNNQYSTGEESMDSTASPAHPRPGPAGSSLDSPKAFHGRPAGMSKQEKAPPTGSILNLNLDRSKAEMDLKELSETVQQKQGATPVLTSPKRQIKSRFQLNLDKTIESCKAQLAGIDEISVDAYKGVEHSDSEDSEKSDSSDSEDSSDVEQKAKNNQDAASASEAQEETPKKDQTSPEQDGDSKTEKVESEGDSSAVSSDALNKETTSKDSEKDNPEKAPAPSSHGPGEKTQGSVETSQPVPVEDSDSERELVIDLGDDQEGKDRKRSKKDNSAVKDSSAGKCEVTSSGASSQTPVPIPVTMVSFTASSPATISITAVSSTSATPPTSSSTPSSANTPALKKQRPLLPRETVPVVQGAVVWNSTAVQQKDTLLSTSTSAVTLVSSSPAATSSPAETDVYIPTASADVAADIAKYTNKIMDAIKGTMTELYNDLSKSTSGNTVAEIRRLRIEIEKLQWLHQQELSEMKHNLELTMAEMRQSLEQERERLVSEVKKQTEVEKQQAVDETKKKQWCANCRKEAIFYCCWNTSYCDYPCQQAHWPEHMKSCTQSATAPQQEPEAESTADLPNKGLGQTGSGSNSLRDTMVSTPTEKDQDTEKNTDS</sequence>
<reference evidence="20" key="2">
    <citation type="submission" date="2025-08" db="UniProtKB">
        <authorList>
            <consortium name="Ensembl"/>
        </authorList>
    </citation>
    <scope>IDENTIFICATION</scope>
</reference>
<evidence type="ECO:0000256" key="10">
    <source>
        <dbReference type="ARBA" id="ARBA00023163"/>
    </source>
</evidence>
<dbReference type="Pfam" id="PF23460">
    <property type="entry name" value="ZMYND8_CC"/>
    <property type="match status" value="1"/>
</dbReference>
<reference evidence="21" key="1">
    <citation type="journal article" date="2004" name="Nature">
        <title>Genome duplication in the teleost fish Tetraodon nigroviridis reveals the early vertebrate proto-karyotype.</title>
        <authorList>
            <person name="Jaillon O."/>
            <person name="Aury J.-M."/>
            <person name="Brunet F."/>
            <person name="Petit J.-L."/>
            <person name="Stange-Thomann N."/>
            <person name="Mauceli E."/>
            <person name="Bouneau L."/>
            <person name="Fischer C."/>
            <person name="Ozouf-Costaz C."/>
            <person name="Bernot A."/>
            <person name="Nicaud S."/>
            <person name="Jaffe D."/>
            <person name="Fisher S."/>
            <person name="Lutfalla G."/>
            <person name="Dossat C."/>
            <person name="Segurens B."/>
            <person name="Dasilva C."/>
            <person name="Salanoubat M."/>
            <person name="Levy M."/>
            <person name="Boudet N."/>
            <person name="Castellano S."/>
            <person name="Anthouard V."/>
            <person name="Jubin C."/>
            <person name="Castelli V."/>
            <person name="Katinka M."/>
            <person name="Vacherie B."/>
            <person name="Biemont C."/>
            <person name="Skalli Z."/>
            <person name="Cattolico L."/>
            <person name="Poulain J."/>
            <person name="De Berardinis V."/>
            <person name="Cruaud C."/>
            <person name="Duprat S."/>
            <person name="Brottier P."/>
            <person name="Coutanceau J.-P."/>
            <person name="Gouzy J."/>
            <person name="Parra G."/>
            <person name="Lardier G."/>
            <person name="Chapple C."/>
            <person name="McKernan K.J."/>
            <person name="McEwan P."/>
            <person name="Bosak S."/>
            <person name="Kellis M."/>
            <person name="Volff J.-N."/>
            <person name="Guigo R."/>
            <person name="Zody M.C."/>
            <person name="Mesirov J."/>
            <person name="Lindblad-Toh K."/>
            <person name="Birren B."/>
            <person name="Nusbaum C."/>
            <person name="Kahn D."/>
            <person name="Robinson-Rechavi M."/>
            <person name="Laudet V."/>
            <person name="Schachter V."/>
            <person name="Quetier F."/>
            <person name="Saurin W."/>
            <person name="Scarpelli C."/>
            <person name="Wincker P."/>
            <person name="Lander E.S."/>
            <person name="Weissenbach J."/>
            <person name="Roest Crollius H."/>
        </authorList>
    </citation>
    <scope>NUCLEOTIDE SEQUENCE [LARGE SCALE GENOMIC DNA]</scope>
</reference>
<dbReference type="InterPro" id="IPR021931">
    <property type="entry name" value="ZMYND8"/>
</dbReference>
<feature type="compositionally biased region" description="Basic and acidic residues" evidence="15">
    <location>
        <begin position="1049"/>
        <end position="1061"/>
    </location>
</feature>
<reference evidence="20" key="3">
    <citation type="submission" date="2025-09" db="UniProtKB">
        <authorList>
            <consortium name="Ensembl"/>
        </authorList>
    </citation>
    <scope>IDENTIFICATION</scope>
</reference>
<dbReference type="HOGENOM" id="CLU_008433_0_0_1"/>
<evidence type="ECO:0000259" key="18">
    <source>
        <dbReference type="PROSITE" id="PS50812"/>
    </source>
</evidence>
<evidence type="ECO:0000256" key="13">
    <source>
        <dbReference type="PROSITE-ProRule" id="PRU00134"/>
    </source>
</evidence>
<evidence type="ECO:0000256" key="3">
    <source>
        <dbReference type="ARBA" id="ARBA00022454"/>
    </source>
</evidence>
<feature type="compositionally biased region" description="Polar residues" evidence="15">
    <location>
        <begin position="25"/>
        <end position="38"/>
    </location>
</feature>
<dbReference type="CDD" id="cd20160">
    <property type="entry name" value="PWWP_PRKCBP1"/>
    <property type="match status" value="1"/>
</dbReference>
<dbReference type="SUPFAM" id="SSF63748">
    <property type="entry name" value="Tudor/PWWP/MBT"/>
    <property type="match status" value="1"/>
</dbReference>
<keyword evidence="7" id="KW-0156">Chromatin regulator</keyword>
<feature type="compositionally biased region" description="Polar residues" evidence="15">
    <location>
        <begin position="690"/>
        <end position="699"/>
    </location>
</feature>
<dbReference type="Pfam" id="PF12064">
    <property type="entry name" value="DUF3544"/>
    <property type="match status" value="1"/>
</dbReference>